<dbReference type="GO" id="GO:0005634">
    <property type="term" value="C:nucleus"/>
    <property type="evidence" value="ECO:0007669"/>
    <property type="project" value="TreeGrafter"/>
</dbReference>
<organism evidence="6 7">
    <name type="scientific">Trifolium subterraneum</name>
    <name type="common">Subterranean clover</name>
    <dbReference type="NCBI Taxonomy" id="3900"/>
    <lineage>
        <taxon>Eukaryota</taxon>
        <taxon>Viridiplantae</taxon>
        <taxon>Streptophyta</taxon>
        <taxon>Embryophyta</taxon>
        <taxon>Tracheophyta</taxon>
        <taxon>Spermatophyta</taxon>
        <taxon>Magnoliopsida</taxon>
        <taxon>eudicotyledons</taxon>
        <taxon>Gunneridae</taxon>
        <taxon>Pentapetalae</taxon>
        <taxon>rosids</taxon>
        <taxon>fabids</taxon>
        <taxon>Fabales</taxon>
        <taxon>Fabaceae</taxon>
        <taxon>Papilionoideae</taxon>
        <taxon>50 kb inversion clade</taxon>
        <taxon>NPAAA clade</taxon>
        <taxon>Hologalegina</taxon>
        <taxon>IRL clade</taxon>
        <taxon>Trifolieae</taxon>
        <taxon>Trifolium</taxon>
    </lineage>
</organism>
<dbReference type="GO" id="GO:0000724">
    <property type="term" value="P:double-strand break repair via homologous recombination"/>
    <property type="evidence" value="ECO:0007669"/>
    <property type="project" value="TreeGrafter"/>
</dbReference>
<keyword evidence="3 4" id="KW-0175">Coiled coil</keyword>
<dbReference type="GO" id="GO:0030915">
    <property type="term" value="C:Smc5-Smc6 complex"/>
    <property type="evidence" value="ECO:0007669"/>
    <property type="project" value="TreeGrafter"/>
</dbReference>
<sequence length="360" mass="41523">MAESRPPKRHKVSRGDDDYMPGNILEIELYNFMTFDYLKCKPGPRLNLVIGPNGSGKSSLVCAIALGLCGEPQLLGRATSVGAYVKRGEESGHVKITLRGDQKEENITIMRNTVAKKDVAETIQRFNIQVNNLTQFLPQDRVCEFAKLTPVQLLEETEKAVGDPQLPEQHRALIDKSRELKHVELSIEKNEGTLNQLKERNAELEKDVERVRQRDELLAKAESMKKKLPWLKYDMKQAEYREAKEREKIAAKEFQKAAKLLNELKEPIKKQKDDKATLEAKCKKVNNRIDENSKKRMELKEKENQLEVELQGKYKEMDELKRQEETRQQKFINAREELAAAELELKNLDPFLPPKDELCN</sequence>
<dbReference type="OrthoDB" id="10254973at2759"/>
<dbReference type="Gene3D" id="3.40.50.300">
    <property type="entry name" value="P-loop containing nucleotide triphosphate hydrolases"/>
    <property type="match status" value="1"/>
</dbReference>
<evidence type="ECO:0000256" key="2">
    <source>
        <dbReference type="ARBA" id="ARBA00018687"/>
    </source>
</evidence>
<dbReference type="AlphaFoldDB" id="A0A2Z6N4Y6"/>
<proteinExistence type="inferred from homology"/>
<evidence type="ECO:0000313" key="6">
    <source>
        <dbReference type="EMBL" id="GAU38916.1"/>
    </source>
</evidence>
<gene>
    <name evidence="6" type="ORF">TSUD_119820</name>
</gene>
<reference evidence="7" key="1">
    <citation type="journal article" date="2017" name="Front. Plant Sci.">
        <title>Climate Clever Clovers: New Paradigm to Reduce the Environmental Footprint of Ruminants by Breeding Low Methanogenic Forages Utilizing Haplotype Variation.</title>
        <authorList>
            <person name="Kaur P."/>
            <person name="Appels R."/>
            <person name="Bayer P.E."/>
            <person name="Keeble-Gagnere G."/>
            <person name="Wang J."/>
            <person name="Hirakawa H."/>
            <person name="Shirasawa K."/>
            <person name="Vercoe P."/>
            <person name="Stefanova K."/>
            <person name="Durmic Z."/>
            <person name="Nichols P."/>
            <person name="Revell C."/>
            <person name="Isobe S.N."/>
            <person name="Edwards D."/>
            <person name="Erskine W."/>
        </authorList>
    </citation>
    <scope>NUCLEOTIDE SEQUENCE [LARGE SCALE GENOMIC DNA]</scope>
    <source>
        <strain evidence="7">cv. Daliak</strain>
    </source>
</reference>
<dbReference type="PANTHER" id="PTHR45916:SF1">
    <property type="entry name" value="STRUCTURAL MAINTENANCE OF CHROMOSOMES PROTEIN 5"/>
    <property type="match status" value="1"/>
</dbReference>
<dbReference type="InterPro" id="IPR027417">
    <property type="entry name" value="P-loop_NTPase"/>
</dbReference>
<feature type="coiled-coil region" evidence="4">
    <location>
        <begin position="261"/>
        <end position="337"/>
    </location>
</feature>
<accession>A0A2Z6N4Y6</accession>
<dbReference type="Proteomes" id="UP000242715">
    <property type="component" value="Unassembled WGS sequence"/>
</dbReference>
<comment type="similarity">
    <text evidence="1">Belongs to the SMC family. SMC5 subfamily.</text>
</comment>
<dbReference type="SUPFAM" id="SSF52540">
    <property type="entry name" value="P-loop containing nucleoside triphosphate hydrolases"/>
    <property type="match status" value="1"/>
</dbReference>
<feature type="domain" description="Endonuclease GajA/Old nuclease/RecF-like AAA" evidence="5">
    <location>
        <begin position="24"/>
        <end position="338"/>
    </location>
</feature>
<dbReference type="Pfam" id="PF13175">
    <property type="entry name" value="AAA_15"/>
    <property type="match status" value="1"/>
</dbReference>
<dbReference type="PANTHER" id="PTHR45916">
    <property type="entry name" value="STRUCTURAL MAINTENANCE OF CHROMOSOMES PROTEIN 5"/>
    <property type="match status" value="1"/>
</dbReference>
<dbReference type="GO" id="GO:0003697">
    <property type="term" value="F:single-stranded DNA binding"/>
    <property type="evidence" value="ECO:0007669"/>
    <property type="project" value="TreeGrafter"/>
</dbReference>
<keyword evidence="7" id="KW-1185">Reference proteome</keyword>
<feature type="coiled-coil region" evidence="4">
    <location>
        <begin position="180"/>
        <end position="221"/>
    </location>
</feature>
<evidence type="ECO:0000313" key="7">
    <source>
        <dbReference type="Proteomes" id="UP000242715"/>
    </source>
</evidence>
<protein>
    <recommendedName>
        <fullName evidence="2">Structural maintenance of chromosomes protein 5</fullName>
    </recommendedName>
</protein>
<evidence type="ECO:0000256" key="3">
    <source>
        <dbReference type="ARBA" id="ARBA00023054"/>
    </source>
</evidence>
<evidence type="ECO:0000259" key="5">
    <source>
        <dbReference type="Pfam" id="PF13175"/>
    </source>
</evidence>
<name>A0A2Z6N4Y6_TRISU</name>
<dbReference type="EMBL" id="DF973736">
    <property type="protein sequence ID" value="GAU38916.1"/>
    <property type="molecule type" value="Genomic_DNA"/>
</dbReference>
<evidence type="ECO:0000256" key="4">
    <source>
        <dbReference type="SAM" id="Coils"/>
    </source>
</evidence>
<evidence type="ECO:0000256" key="1">
    <source>
        <dbReference type="ARBA" id="ARBA00010171"/>
    </source>
</evidence>
<dbReference type="InterPro" id="IPR041685">
    <property type="entry name" value="AAA_GajA/Old/RecF-like"/>
</dbReference>